<proteinExistence type="predicted"/>
<dbReference type="Proteomes" id="UP000242765">
    <property type="component" value="Unassembled WGS sequence"/>
</dbReference>
<accession>A0A1Y3CL10</accession>
<dbReference type="OrthoDB" id="6695268at2"/>
<evidence type="ECO:0000256" key="2">
    <source>
        <dbReference type="SAM" id="SignalP"/>
    </source>
</evidence>
<evidence type="ECO:0000256" key="1">
    <source>
        <dbReference type="SAM" id="MobiDB-lite"/>
    </source>
</evidence>
<evidence type="ECO:0008006" key="5">
    <source>
        <dbReference type="Google" id="ProtNLM"/>
    </source>
</evidence>
<reference evidence="3 4" key="1">
    <citation type="submission" date="2017-04" db="EMBL/GenBank/DDBJ databases">
        <title>High diversity of culturable Acinetobacter species in natural soil and water ecosystems.</title>
        <authorList>
            <person name="Nemec A."/>
            <person name="Radolfova-Krizova L."/>
        </authorList>
    </citation>
    <scope>NUCLEOTIDE SEQUENCE [LARGE SCALE GENOMIC DNA]</scope>
    <source>
        <strain evidence="3 4">ANC 4999</strain>
    </source>
</reference>
<feature type="region of interest" description="Disordered" evidence="1">
    <location>
        <begin position="55"/>
        <end position="90"/>
    </location>
</feature>
<gene>
    <name evidence="3" type="ORF">B9T28_04845</name>
</gene>
<name>A0A1Y3CL10_9GAMM</name>
<sequence>MKMSLMIFLFLGVSTIAQADSVYKCENKGTITYQSRPCPSAIIKPNLHKQIQEKKQNQFEAEHYSQQKHLQHSSSNGTSNEIADTEAGKKKSLAIAQEAYRMTKNR</sequence>
<comment type="caution">
    <text evidence="3">The sequence shown here is derived from an EMBL/GenBank/DDBJ whole genome shotgun (WGS) entry which is preliminary data.</text>
</comment>
<dbReference type="RefSeq" id="WP_086202825.1">
    <property type="nucleotide sequence ID" value="NZ_NEGB01000002.1"/>
</dbReference>
<dbReference type="EMBL" id="NEGB01000002">
    <property type="protein sequence ID" value="OTG66579.1"/>
    <property type="molecule type" value="Genomic_DNA"/>
</dbReference>
<feature type="compositionally biased region" description="Polar residues" evidence="1">
    <location>
        <begin position="72"/>
        <end position="82"/>
    </location>
</feature>
<feature type="chain" id="PRO_5011009174" description="DUF4124 domain-containing protein" evidence="2">
    <location>
        <begin position="20"/>
        <end position="106"/>
    </location>
</feature>
<feature type="compositionally biased region" description="Basic and acidic residues" evidence="1">
    <location>
        <begin position="55"/>
        <end position="65"/>
    </location>
</feature>
<evidence type="ECO:0000313" key="4">
    <source>
        <dbReference type="Proteomes" id="UP000242765"/>
    </source>
</evidence>
<feature type="signal peptide" evidence="2">
    <location>
        <begin position="1"/>
        <end position="19"/>
    </location>
</feature>
<dbReference type="AlphaFoldDB" id="A0A1Y3CL10"/>
<evidence type="ECO:0000313" key="3">
    <source>
        <dbReference type="EMBL" id="OTG66579.1"/>
    </source>
</evidence>
<organism evidence="3 4">
    <name type="scientific">Acinetobacter silvestris</name>
    <dbReference type="NCBI Taxonomy" id="1977882"/>
    <lineage>
        <taxon>Bacteria</taxon>
        <taxon>Pseudomonadati</taxon>
        <taxon>Pseudomonadota</taxon>
        <taxon>Gammaproteobacteria</taxon>
        <taxon>Moraxellales</taxon>
        <taxon>Moraxellaceae</taxon>
        <taxon>Acinetobacter</taxon>
    </lineage>
</organism>
<keyword evidence="4" id="KW-1185">Reference proteome</keyword>
<protein>
    <recommendedName>
        <fullName evidence="5">DUF4124 domain-containing protein</fullName>
    </recommendedName>
</protein>
<keyword evidence="2" id="KW-0732">Signal</keyword>